<dbReference type="InterPro" id="IPR033116">
    <property type="entry name" value="TRYPSIN_SER"/>
</dbReference>
<dbReference type="SUPFAM" id="SSF50494">
    <property type="entry name" value="Trypsin-like serine proteases"/>
    <property type="match status" value="1"/>
</dbReference>
<dbReference type="InterPro" id="IPR018114">
    <property type="entry name" value="TRYPSIN_HIS"/>
</dbReference>
<feature type="domain" description="Peptidase S1" evidence="8">
    <location>
        <begin position="51"/>
        <end position="284"/>
    </location>
</feature>
<dbReference type="PANTHER" id="PTHR24276">
    <property type="entry name" value="POLYSERASE-RELATED"/>
    <property type="match status" value="1"/>
</dbReference>
<proteinExistence type="inferred from homology"/>
<name>A0A8S4S6Y3_9NEOP</name>
<feature type="signal peptide" evidence="7">
    <location>
        <begin position="1"/>
        <end position="15"/>
    </location>
</feature>
<dbReference type="PROSITE" id="PS00134">
    <property type="entry name" value="TRYPSIN_HIS"/>
    <property type="match status" value="1"/>
</dbReference>
<dbReference type="PROSITE" id="PS00135">
    <property type="entry name" value="TRYPSIN_SER"/>
    <property type="match status" value="1"/>
</dbReference>
<organism evidence="9 10">
    <name type="scientific">Pararge aegeria aegeria</name>
    <dbReference type="NCBI Taxonomy" id="348720"/>
    <lineage>
        <taxon>Eukaryota</taxon>
        <taxon>Metazoa</taxon>
        <taxon>Ecdysozoa</taxon>
        <taxon>Arthropoda</taxon>
        <taxon>Hexapoda</taxon>
        <taxon>Insecta</taxon>
        <taxon>Pterygota</taxon>
        <taxon>Neoptera</taxon>
        <taxon>Endopterygota</taxon>
        <taxon>Lepidoptera</taxon>
        <taxon>Glossata</taxon>
        <taxon>Ditrysia</taxon>
        <taxon>Papilionoidea</taxon>
        <taxon>Nymphalidae</taxon>
        <taxon>Satyrinae</taxon>
        <taxon>Satyrini</taxon>
        <taxon>Parargina</taxon>
        <taxon>Pararge</taxon>
    </lineage>
</organism>
<comment type="similarity">
    <text evidence="1">Belongs to the peptidase S1 family.</text>
</comment>
<evidence type="ECO:0000313" key="10">
    <source>
        <dbReference type="Proteomes" id="UP000838756"/>
    </source>
</evidence>
<evidence type="ECO:0000259" key="8">
    <source>
        <dbReference type="PROSITE" id="PS50240"/>
    </source>
</evidence>
<keyword evidence="5" id="KW-1015">Disulfide bond</keyword>
<dbReference type="OrthoDB" id="5565075at2759"/>
<dbReference type="Gene3D" id="2.40.10.10">
    <property type="entry name" value="Trypsin-like serine proteases"/>
    <property type="match status" value="2"/>
</dbReference>
<reference evidence="9" key="1">
    <citation type="submission" date="2022-03" db="EMBL/GenBank/DDBJ databases">
        <authorList>
            <person name="Lindestad O."/>
        </authorList>
    </citation>
    <scope>NUCLEOTIDE SEQUENCE</scope>
</reference>
<dbReference type="PANTHER" id="PTHR24276:SF98">
    <property type="entry name" value="FI18310P1-RELATED"/>
    <property type="match status" value="1"/>
</dbReference>
<evidence type="ECO:0000256" key="2">
    <source>
        <dbReference type="ARBA" id="ARBA00022670"/>
    </source>
</evidence>
<gene>
    <name evidence="9" type="primary">jg12241</name>
    <name evidence="9" type="ORF">PAEG_LOCUS21653</name>
</gene>
<dbReference type="InterPro" id="IPR001254">
    <property type="entry name" value="Trypsin_dom"/>
</dbReference>
<keyword evidence="7" id="KW-0732">Signal</keyword>
<dbReference type="SMART" id="SM00020">
    <property type="entry name" value="Tryp_SPc"/>
    <property type="match status" value="1"/>
</dbReference>
<dbReference type="PRINTS" id="PR00722">
    <property type="entry name" value="CHYMOTRYPSIN"/>
</dbReference>
<evidence type="ECO:0000256" key="5">
    <source>
        <dbReference type="ARBA" id="ARBA00023157"/>
    </source>
</evidence>
<keyword evidence="3 6" id="KW-0378">Hydrolase</keyword>
<evidence type="ECO:0000256" key="4">
    <source>
        <dbReference type="ARBA" id="ARBA00022825"/>
    </source>
</evidence>
<dbReference type="InterPro" id="IPR050430">
    <property type="entry name" value="Peptidase_S1"/>
</dbReference>
<dbReference type="InterPro" id="IPR001314">
    <property type="entry name" value="Peptidase_S1A"/>
</dbReference>
<dbReference type="Pfam" id="PF00089">
    <property type="entry name" value="Trypsin"/>
    <property type="match status" value="1"/>
</dbReference>
<dbReference type="InterPro" id="IPR009003">
    <property type="entry name" value="Peptidase_S1_PA"/>
</dbReference>
<evidence type="ECO:0000256" key="7">
    <source>
        <dbReference type="SAM" id="SignalP"/>
    </source>
</evidence>
<dbReference type="EMBL" id="CAKXAJ010025965">
    <property type="protein sequence ID" value="CAH2247876.1"/>
    <property type="molecule type" value="Genomic_DNA"/>
</dbReference>
<dbReference type="AlphaFoldDB" id="A0A8S4S6Y3"/>
<comment type="caution">
    <text evidence="9">The sequence shown here is derived from an EMBL/GenBank/DDBJ whole genome shotgun (WGS) entry which is preliminary data.</text>
</comment>
<evidence type="ECO:0000313" key="9">
    <source>
        <dbReference type="EMBL" id="CAH2247876.1"/>
    </source>
</evidence>
<evidence type="ECO:0000256" key="6">
    <source>
        <dbReference type="RuleBase" id="RU363034"/>
    </source>
</evidence>
<sequence>MRLLLVVFGLALTSAEQYSPITRSYHEEIGIPEARRIKIAEESMDFDGARITGGQTSLLGNHPHMGGMLIDLTINVQSVCGSSLISRTRLVTAAHCWRHGNFHGRQVTVVLGSVRLFTGGIRQLTDQVTLHPNYRESDLHNDLAVIIIREVATNNAVNIIRIPSGNNNYAGAWATAAGFGRTEEGGQIGITQVLSHVNLQVITNQACARTFGNDVIISSTLCTATANSRSTCGGDSGGPLAIGSGTNRELIGIVSFNHREGCTRGHPAGFARVTSFAAWIRSHL</sequence>
<dbReference type="InterPro" id="IPR043504">
    <property type="entry name" value="Peptidase_S1_PA_chymotrypsin"/>
</dbReference>
<keyword evidence="4 6" id="KW-0720">Serine protease</keyword>
<evidence type="ECO:0000256" key="1">
    <source>
        <dbReference type="ARBA" id="ARBA00007664"/>
    </source>
</evidence>
<keyword evidence="10" id="KW-1185">Reference proteome</keyword>
<keyword evidence="2 6" id="KW-0645">Protease</keyword>
<dbReference type="PROSITE" id="PS50240">
    <property type="entry name" value="TRYPSIN_DOM"/>
    <property type="match status" value="1"/>
</dbReference>
<protein>
    <submittedName>
        <fullName evidence="9">Jg12241 protein</fullName>
    </submittedName>
</protein>
<dbReference type="Proteomes" id="UP000838756">
    <property type="component" value="Unassembled WGS sequence"/>
</dbReference>
<dbReference type="CDD" id="cd00190">
    <property type="entry name" value="Tryp_SPc"/>
    <property type="match status" value="1"/>
</dbReference>
<feature type="chain" id="PRO_5035752601" evidence="7">
    <location>
        <begin position="16"/>
        <end position="284"/>
    </location>
</feature>
<accession>A0A8S4S6Y3</accession>
<evidence type="ECO:0000256" key="3">
    <source>
        <dbReference type="ARBA" id="ARBA00022801"/>
    </source>
</evidence>
<dbReference type="GO" id="GO:0006508">
    <property type="term" value="P:proteolysis"/>
    <property type="evidence" value="ECO:0007669"/>
    <property type="project" value="UniProtKB-KW"/>
</dbReference>
<dbReference type="GO" id="GO:0004252">
    <property type="term" value="F:serine-type endopeptidase activity"/>
    <property type="evidence" value="ECO:0007669"/>
    <property type="project" value="InterPro"/>
</dbReference>